<protein>
    <submittedName>
        <fullName evidence="1">Antibiotic biosynthesis monooxygenase</fullName>
    </submittedName>
</protein>
<keyword evidence="1" id="KW-0560">Oxidoreductase</keyword>
<dbReference type="RefSeq" id="WP_275681927.1">
    <property type="nucleotide sequence ID" value="NZ_JAJLJH010000001.1"/>
</dbReference>
<evidence type="ECO:0000313" key="2">
    <source>
        <dbReference type="Proteomes" id="UP001139353"/>
    </source>
</evidence>
<name>A0A9X2BY14_9BURK</name>
<dbReference type="Proteomes" id="UP001139353">
    <property type="component" value="Unassembled WGS sequence"/>
</dbReference>
<gene>
    <name evidence="1" type="ORF">LPC04_05545</name>
</gene>
<sequence length="109" mass="11878">MYSSTFIFAKKQFDDAFHSLDQVIAAAAKDLPGYLGEESWENAATGVVSNVYYWSSLDALQALMSHPAHLQAKAAQSNWLAGYRVVIAKVMRTYGGGETLAGVVEFETP</sequence>
<accession>A0A9X2BY14</accession>
<dbReference type="SUPFAM" id="SSF54909">
    <property type="entry name" value="Dimeric alpha+beta barrel"/>
    <property type="match status" value="1"/>
</dbReference>
<dbReference type="InterPro" id="IPR011008">
    <property type="entry name" value="Dimeric_a/b-barrel"/>
</dbReference>
<keyword evidence="1" id="KW-0503">Monooxygenase</keyword>
<organism evidence="1 2">
    <name type="scientific">Scleromatobacter humisilvae</name>
    <dbReference type="NCBI Taxonomy" id="2897159"/>
    <lineage>
        <taxon>Bacteria</taxon>
        <taxon>Pseudomonadati</taxon>
        <taxon>Pseudomonadota</taxon>
        <taxon>Betaproteobacteria</taxon>
        <taxon>Burkholderiales</taxon>
        <taxon>Sphaerotilaceae</taxon>
        <taxon>Scleromatobacter</taxon>
    </lineage>
</organism>
<comment type="caution">
    <text evidence="1">The sequence shown here is derived from an EMBL/GenBank/DDBJ whole genome shotgun (WGS) entry which is preliminary data.</text>
</comment>
<dbReference type="AlphaFoldDB" id="A0A9X2BY14"/>
<dbReference type="Gene3D" id="3.30.70.100">
    <property type="match status" value="1"/>
</dbReference>
<keyword evidence="2" id="KW-1185">Reference proteome</keyword>
<dbReference type="GO" id="GO:0004497">
    <property type="term" value="F:monooxygenase activity"/>
    <property type="evidence" value="ECO:0007669"/>
    <property type="project" value="UniProtKB-KW"/>
</dbReference>
<dbReference type="EMBL" id="JAJLJH010000001">
    <property type="protein sequence ID" value="MCK9685173.1"/>
    <property type="molecule type" value="Genomic_DNA"/>
</dbReference>
<evidence type="ECO:0000313" key="1">
    <source>
        <dbReference type="EMBL" id="MCK9685173.1"/>
    </source>
</evidence>
<proteinExistence type="predicted"/>
<reference evidence="1" key="1">
    <citation type="submission" date="2021-11" db="EMBL/GenBank/DDBJ databases">
        <title>BS-T2-15 a new species belonging to the Comamonadaceae family isolated from the soil of a French oak forest.</title>
        <authorList>
            <person name="Mieszkin S."/>
            <person name="Alain K."/>
        </authorList>
    </citation>
    <scope>NUCLEOTIDE SEQUENCE</scope>
    <source>
        <strain evidence="1">BS-T2-15</strain>
    </source>
</reference>